<keyword evidence="2" id="KW-1185">Reference proteome</keyword>
<dbReference type="EMBL" id="BAET01000030">
    <property type="protein sequence ID" value="GAB56479.1"/>
    <property type="molecule type" value="Genomic_DNA"/>
</dbReference>
<dbReference type="OrthoDB" id="9765158at2"/>
<reference evidence="1 2" key="1">
    <citation type="journal article" date="2012" name="J. Bacteriol.">
        <title>Genome sequence of proteorhodopsin-containing sea ice bacterium Glaciecola punicea ACAM 611T.</title>
        <authorList>
            <person name="Qin Q.-L."/>
            <person name="Xie B.-B."/>
            <person name="Shu Y.-L."/>
            <person name="Rong J.-C."/>
            <person name="Zhao D.-L."/>
            <person name="Zhang X.-Y."/>
            <person name="Chen X.-L."/>
            <person name="Zhou B.-C."/>
            <person name="Zhanga Y.-Z."/>
        </authorList>
    </citation>
    <scope>NUCLEOTIDE SEQUENCE [LARGE SCALE GENOMIC DNA]</scope>
    <source>
        <strain evidence="1 2">ACAM 611</strain>
    </source>
</reference>
<reference evidence="1 2" key="2">
    <citation type="journal article" date="2017" name="Antonie Van Leeuwenhoek">
        <title>Rhizobium rhizosphaerae sp. nov., a novel species isolated from rice rhizosphere.</title>
        <authorList>
            <person name="Zhao J.J."/>
            <person name="Zhang J."/>
            <person name="Zhang R.J."/>
            <person name="Zhang C.W."/>
            <person name="Yin H.Q."/>
            <person name="Zhang X.X."/>
        </authorList>
    </citation>
    <scope>NUCLEOTIDE SEQUENCE [LARGE SCALE GENOMIC DNA]</scope>
    <source>
        <strain evidence="1 2">ACAM 611</strain>
    </source>
</reference>
<accession>H5TDV2</accession>
<gene>
    <name evidence="1" type="ORF">GPUN_2364</name>
</gene>
<comment type="caution">
    <text evidence="1">The sequence shown here is derived from an EMBL/GenBank/DDBJ whole genome shotgun (WGS) entry which is preliminary data.</text>
</comment>
<proteinExistence type="predicted"/>
<dbReference type="STRING" id="56804.BAE46_08570"/>
<dbReference type="AlphaFoldDB" id="H5TDV2"/>
<name>H5TDV2_9ALTE</name>
<organism evidence="1 2">
    <name type="scientific">Glaciecola punicea ACAM 611</name>
    <dbReference type="NCBI Taxonomy" id="1121923"/>
    <lineage>
        <taxon>Bacteria</taxon>
        <taxon>Pseudomonadati</taxon>
        <taxon>Pseudomonadota</taxon>
        <taxon>Gammaproteobacteria</taxon>
        <taxon>Alteromonadales</taxon>
        <taxon>Alteromonadaceae</taxon>
        <taxon>Glaciecola</taxon>
    </lineage>
</organism>
<dbReference type="RefSeq" id="WP_006006663.1">
    <property type="nucleotide sequence ID" value="NZ_BAET01000030.1"/>
</dbReference>
<dbReference type="Proteomes" id="UP000053586">
    <property type="component" value="Unassembled WGS sequence"/>
</dbReference>
<protein>
    <submittedName>
        <fullName evidence="1">Uncharacterized protein</fullName>
    </submittedName>
</protein>
<dbReference type="eggNOG" id="COG1652">
    <property type="taxonomic scope" value="Bacteria"/>
</dbReference>
<sequence>MTHGAALIGTIALLLALIWTNVSLAIADVLNIKSDAPKVYVKTSVVLSPQSRVTNKVNPISVLPWSMISPFIKNDIMIDAHQYALLPTLLGDNLGTPRFTNQDYVLAHNLPDANASYQVVRKVREVFDSKGNNLGLQISHLSNAEVSKILSDERQVVRLTLSTFEAKQGDKLKPQSKVKEHDLRLAPAQDQVGEVVQNINGNSLISMQDVVIVNLGENQVSPGTVFGIYQKGPDVISKAAPRYAKKSSLLDILASGERVEQPAFKVGELVVIQSFEEASYAWVIKTDTHLTGGEIIAKP</sequence>
<evidence type="ECO:0000313" key="2">
    <source>
        <dbReference type="Proteomes" id="UP000053586"/>
    </source>
</evidence>
<evidence type="ECO:0000313" key="1">
    <source>
        <dbReference type="EMBL" id="GAB56479.1"/>
    </source>
</evidence>